<dbReference type="EMBL" id="NNAY01004660">
    <property type="protein sequence ID" value="OXU17591.1"/>
    <property type="molecule type" value="Genomic_DNA"/>
</dbReference>
<protein>
    <submittedName>
        <fullName evidence="1">Uncharacterized protein</fullName>
    </submittedName>
</protein>
<sequence>MIERIMHNNKMNLRIITHIKIIEAITIEEEGTKITMAIKMDEEVTIASTNRKLSLSRRSWLSSTALVGCETERPPLPDSRYSELTIDDYQLEDSDTDVTSKC</sequence>
<proteinExistence type="predicted"/>
<gene>
    <name evidence="1" type="ORF">TSAR_000649</name>
</gene>
<name>A0A232EGX3_9HYME</name>
<comment type="caution">
    <text evidence="1">The sequence shown here is derived from an EMBL/GenBank/DDBJ whole genome shotgun (WGS) entry which is preliminary data.</text>
</comment>
<dbReference type="AlphaFoldDB" id="A0A232EGX3"/>
<organism evidence="1 2">
    <name type="scientific">Trichomalopsis sarcophagae</name>
    <dbReference type="NCBI Taxonomy" id="543379"/>
    <lineage>
        <taxon>Eukaryota</taxon>
        <taxon>Metazoa</taxon>
        <taxon>Ecdysozoa</taxon>
        <taxon>Arthropoda</taxon>
        <taxon>Hexapoda</taxon>
        <taxon>Insecta</taxon>
        <taxon>Pterygota</taxon>
        <taxon>Neoptera</taxon>
        <taxon>Endopterygota</taxon>
        <taxon>Hymenoptera</taxon>
        <taxon>Apocrita</taxon>
        <taxon>Proctotrupomorpha</taxon>
        <taxon>Chalcidoidea</taxon>
        <taxon>Pteromalidae</taxon>
        <taxon>Pteromalinae</taxon>
        <taxon>Trichomalopsis</taxon>
    </lineage>
</organism>
<accession>A0A232EGX3</accession>
<dbReference type="Proteomes" id="UP000215335">
    <property type="component" value="Unassembled WGS sequence"/>
</dbReference>
<keyword evidence="2" id="KW-1185">Reference proteome</keyword>
<evidence type="ECO:0000313" key="2">
    <source>
        <dbReference type="Proteomes" id="UP000215335"/>
    </source>
</evidence>
<reference evidence="1 2" key="1">
    <citation type="journal article" date="2017" name="Curr. Biol.">
        <title>The Evolution of Venom by Co-option of Single-Copy Genes.</title>
        <authorList>
            <person name="Martinson E.O."/>
            <person name="Mrinalini"/>
            <person name="Kelkar Y.D."/>
            <person name="Chang C.H."/>
            <person name="Werren J.H."/>
        </authorList>
    </citation>
    <scope>NUCLEOTIDE SEQUENCE [LARGE SCALE GENOMIC DNA]</scope>
    <source>
        <strain evidence="1 2">Alberta</strain>
        <tissue evidence="1">Whole body</tissue>
    </source>
</reference>
<evidence type="ECO:0000313" key="1">
    <source>
        <dbReference type="EMBL" id="OXU17591.1"/>
    </source>
</evidence>